<dbReference type="InterPro" id="IPR027267">
    <property type="entry name" value="AH/BAR_dom_sf"/>
</dbReference>
<dbReference type="Proteomes" id="UP000070544">
    <property type="component" value="Unassembled WGS sequence"/>
</dbReference>
<evidence type="ECO:0000256" key="5">
    <source>
        <dbReference type="ARBA" id="ARBA00022927"/>
    </source>
</evidence>
<comment type="subcellular location">
    <subcellularLocation>
        <location evidence="1">Endosome membrane</location>
        <topology evidence="1">Peripheral membrane protein</topology>
    </subcellularLocation>
</comment>
<dbReference type="AlphaFoldDB" id="A0A139AV40"/>
<evidence type="ECO:0000256" key="4">
    <source>
        <dbReference type="ARBA" id="ARBA00022753"/>
    </source>
</evidence>
<dbReference type="SUPFAM" id="SSF64268">
    <property type="entry name" value="PX domain"/>
    <property type="match status" value="1"/>
</dbReference>
<feature type="domain" description="PX" evidence="11">
    <location>
        <begin position="127"/>
        <end position="251"/>
    </location>
</feature>
<dbReference type="OrthoDB" id="289314at2759"/>
<name>A0A139AV40_GONPJ</name>
<keyword evidence="5" id="KW-0653">Protein transport</keyword>
<feature type="region of interest" description="Disordered" evidence="10">
    <location>
        <begin position="77"/>
        <end position="103"/>
    </location>
</feature>
<organism evidence="12 13">
    <name type="scientific">Gonapodya prolifera (strain JEL478)</name>
    <name type="common">Monoblepharis prolifera</name>
    <dbReference type="NCBI Taxonomy" id="1344416"/>
    <lineage>
        <taxon>Eukaryota</taxon>
        <taxon>Fungi</taxon>
        <taxon>Fungi incertae sedis</taxon>
        <taxon>Chytridiomycota</taxon>
        <taxon>Chytridiomycota incertae sedis</taxon>
        <taxon>Monoblepharidomycetes</taxon>
        <taxon>Monoblepharidales</taxon>
        <taxon>Gonapodyaceae</taxon>
        <taxon>Gonapodya</taxon>
    </lineage>
</organism>
<dbReference type="GO" id="GO:0010008">
    <property type="term" value="C:endosome membrane"/>
    <property type="evidence" value="ECO:0007669"/>
    <property type="project" value="UniProtKB-SubCell"/>
</dbReference>
<sequence>MSDDDTIPNPLSFSAPPLSRPFMSSSAGRGPLGADNTLGSSSDGASAGGSAMQGSAVSFLTADAYAFSGGVSTPQSASSDSIADLAHQRSQSQHLAQAPDVPPKPSFCCATHKALDAFSKRPLDISNPNILISDAQKTTDMTGSTFIVYIIRTVHPDTKLTLLEVKRRYSDFDSLRRSLAKIHPQLIVPPIPEKHSLTDYAVGQARARDDPHVIAKRKRMLQTFLNRVAKHSLLCAEHMFHRFLEPGSWQEVLTSTLIPASSSKSALQKLTEKSRVRIPDPHWTNSERYTANYSDAISIAYRANKRVLSDLSALASSLSDLGATYNAWSLHETALALACEKVGQACESQQRAVGTLQATLEEGFTEPLQEQGEFAHTVAKVLKWRKDRQVDLENVVEQLESKRVELGRLEKNETEAQRLQSALNYHGVGGGNGSNADRSDGLERPAPPLPHPPPPPRPTSILATLNSLIDNDPEATRRSSIARLRDKIIQLEEARRTKSDEVEVSGVAVQADLDRYQREKLKDLARMMAAYGRAWRDYARRGAQAWEEAAAEVSKIPEGP</sequence>
<feature type="region of interest" description="Disordered" evidence="10">
    <location>
        <begin position="424"/>
        <end position="459"/>
    </location>
</feature>
<feature type="coiled-coil region" evidence="9">
    <location>
        <begin position="392"/>
        <end position="419"/>
    </location>
</feature>
<feature type="compositionally biased region" description="Pro residues" evidence="10">
    <location>
        <begin position="445"/>
        <end position="458"/>
    </location>
</feature>
<gene>
    <name evidence="12" type="ORF">M427DRAFT_107957</name>
</gene>
<comment type="similarity">
    <text evidence="2">Belongs to the sorting nexin family.</text>
</comment>
<keyword evidence="8" id="KW-0472">Membrane</keyword>
<dbReference type="STRING" id="1344416.A0A139AV40"/>
<evidence type="ECO:0000256" key="7">
    <source>
        <dbReference type="ARBA" id="ARBA00023121"/>
    </source>
</evidence>
<evidence type="ECO:0000256" key="9">
    <source>
        <dbReference type="SAM" id="Coils"/>
    </source>
</evidence>
<dbReference type="Gene3D" id="3.30.1520.10">
    <property type="entry name" value="Phox-like domain"/>
    <property type="match status" value="1"/>
</dbReference>
<dbReference type="PANTHER" id="PTHR46979:SF2">
    <property type="entry name" value="SORTING NEXIN-41"/>
    <property type="match status" value="1"/>
</dbReference>
<keyword evidence="13" id="KW-1185">Reference proteome</keyword>
<dbReference type="InterPro" id="IPR001683">
    <property type="entry name" value="PX_dom"/>
</dbReference>
<evidence type="ECO:0000256" key="3">
    <source>
        <dbReference type="ARBA" id="ARBA00022448"/>
    </source>
</evidence>
<dbReference type="GO" id="GO:0005829">
    <property type="term" value="C:cytosol"/>
    <property type="evidence" value="ECO:0007669"/>
    <property type="project" value="GOC"/>
</dbReference>
<dbReference type="GO" id="GO:0006914">
    <property type="term" value="P:autophagy"/>
    <property type="evidence" value="ECO:0007669"/>
    <property type="project" value="UniProtKB-KW"/>
</dbReference>
<evidence type="ECO:0000256" key="10">
    <source>
        <dbReference type="SAM" id="MobiDB-lite"/>
    </source>
</evidence>
<dbReference type="InterPro" id="IPR051079">
    <property type="entry name" value="Sorting_Nexin_Autophagy"/>
</dbReference>
<dbReference type="InterPro" id="IPR044106">
    <property type="entry name" value="PX_Snx41/Atg20"/>
</dbReference>
<keyword evidence="7" id="KW-0446">Lipid-binding</keyword>
<dbReference type="SUPFAM" id="SSF103657">
    <property type="entry name" value="BAR/IMD domain-like"/>
    <property type="match status" value="1"/>
</dbReference>
<reference evidence="12 13" key="1">
    <citation type="journal article" date="2015" name="Genome Biol. Evol.">
        <title>Phylogenomic analyses indicate that early fungi evolved digesting cell walls of algal ancestors of land plants.</title>
        <authorList>
            <person name="Chang Y."/>
            <person name="Wang S."/>
            <person name="Sekimoto S."/>
            <person name="Aerts A.L."/>
            <person name="Choi C."/>
            <person name="Clum A."/>
            <person name="LaButti K.M."/>
            <person name="Lindquist E.A."/>
            <person name="Yee Ngan C."/>
            <person name="Ohm R.A."/>
            <person name="Salamov A.A."/>
            <person name="Grigoriev I.V."/>
            <person name="Spatafora J.W."/>
            <person name="Berbee M.L."/>
        </authorList>
    </citation>
    <scope>NUCLEOTIDE SEQUENCE [LARGE SCALE GENOMIC DNA]</scope>
    <source>
        <strain evidence="12 13">JEL478</strain>
    </source>
</reference>
<dbReference type="InterPro" id="IPR036871">
    <property type="entry name" value="PX_dom_sf"/>
</dbReference>
<evidence type="ECO:0000256" key="2">
    <source>
        <dbReference type="ARBA" id="ARBA00010883"/>
    </source>
</evidence>
<dbReference type="EMBL" id="KQ965735">
    <property type="protein sequence ID" value="KXS20355.1"/>
    <property type="molecule type" value="Genomic_DNA"/>
</dbReference>
<dbReference type="SMART" id="SM00312">
    <property type="entry name" value="PX"/>
    <property type="match status" value="1"/>
</dbReference>
<dbReference type="PANTHER" id="PTHR46979">
    <property type="entry name" value="SORTING NEXIN-41"/>
    <property type="match status" value="1"/>
</dbReference>
<evidence type="ECO:0000259" key="11">
    <source>
        <dbReference type="PROSITE" id="PS50195"/>
    </source>
</evidence>
<feature type="region of interest" description="Disordered" evidence="10">
    <location>
        <begin position="1"/>
        <end position="51"/>
    </location>
</feature>
<keyword evidence="4" id="KW-0967">Endosome</keyword>
<dbReference type="OMA" id="ICNTDIT"/>
<evidence type="ECO:0000256" key="8">
    <source>
        <dbReference type="ARBA" id="ARBA00023136"/>
    </source>
</evidence>
<evidence type="ECO:0000313" key="12">
    <source>
        <dbReference type="EMBL" id="KXS20355.1"/>
    </source>
</evidence>
<accession>A0A139AV40</accession>
<keyword evidence="6" id="KW-0072">Autophagy</keyword>
<dbReference type="GO" id="GO:0015031">
    <property type="term" value="P:protein transport"/>
    <property type="evidence" value="ECO:0007669"/>
    <property type="project" value="UniProtKB-KW"/>
</dbReference>
<evidence type="ECO:0000313" key="13">
    <source>
        <dbReference type="Proteomes" id="UP000070544"/>
    </source>
</evidence>
<dbReference type="PROSITE" id="PS50195">
    <property type="entry name" value="PX"/>
    <property type="match status" value="1"/>
</dbReference>
<dbReference type="Gene3D" id="1.20.1270.60">
    <property type="entry name" value="Arfaptin homology (AH) domain/BAR domain"/>
    <property type="match status" value="1"/>
</dbReference>
<dbReference type="CDD" id="cd06867">
    <property type="entry name" value="PX_SNX41_42"/>
    <property type="match status" value="1"/>
</dbReference>
<evidence type="ECO:0000256" key="1">
    <source>
        <dbReference type="ARBA" id="ARBA00004481"/>
    </source>
</evidence>
<dbReference type="GO" id="GO:0035091">
    <property type="term" value="F:phosphatidylinositol binding"/>
    <property type="evidence" value="ECO:0007669"/>
    <property type="project" value="InterPro"/>
</dbReference>
<proteinExistence type="inferred from homology"/>
<keyword evidence="9" id="KW-0175">Coiled coil</keyword>
<protein>
    <recommendedName>
        <fullName evidence="11">PX domain-containing protein</fullName>
    </recommendedName>
</protein>
<feature type="compositionally biased region" description="Low complexity" evidence="10">
    <location>
        <begin position="39"/>
        <end position="51"/>
    </location>
</feature>
<keyword evidence="3" id="KW-0813">Transport</keyword>
<dbReference type="Pfam" id="PF00787">
    <property type="entry name" value="PX"/>
    <property type="match status" value="1"/>
</dbReference>
<dbReference type="GO" id="GO:0042147">
    <property type="term" value="P:retrograde transport, endosome to Golgi"/>
    <property type="evidence" value="ECO:0007669"/>
    <property type="project" value="InterPro"/>
</dbReference>
<evidence type="ECO:0000256" key="6">
    <source>
        <dbReference type="ARBA" id="ARBA00023006"/>
    </source>
</evidence>